<dbReference type="Pfam" id="PF06267">
    <property type="entry name" value="DUF1028"/>
    <property type="match status" value="1"/>
</dbReference>
<sequence length="230" mass="24400">MTFSVLTFDRKTGIYAAGAATGSLCVGGWVLRGDIESGLVASQGTAPSTFWRDDVLRAMYAGDAAPDAVARVTRQDAGRDHRQLTALDGSGTGAGFTGAQSVPYAGHVVFDGLVVAGNMLTSDQVLRAMVDAAQRPWTDPAQRILTVLQQAQAVGGDTRGLLSAALLVLRPDHPPLDLRIDHAENPVGALRTLCEKAHQSPYHDWLDVVPVRDDKTRSPQAAPAVDRPKP</sequence>
<dbReference type="Gene3D" id="3.60.20.10">
    <property type="entry name" value="Glutamine Phosphoribosylpyrophosphate, subunit 1, domain 1"/>
    <property type="match status" value="1"/>
</dbReference>
<keyword evidence="2" id="KW-1185">Reference proteome</keyword>
<dbReference type="EMBL" id="JAYLLH010000053">
    <property type="protein sequence ID" value="MEC3863367.1"/>
    <property type="molecule type" value="Genomic_DNA"/>
</dbReference>
<dbReference type="SUPFAM" id="SSF56235">
    <property type="entry name" value="N-terminal nucleophile aminohydrolases (Ntn hydrolases)"/>
    <property type="match status" value="1"/>
</dbReference>
<dbReference type="PANTHER" id="PTHR39328:SF1">
    <property type="entry name" value="BLL2871 PROTEIN"/>
    <property type="match status" value="1"/>
</dbReference>
<reference evidence="1 2" key="1">
    <citation type="submission" date="2024-01" db="EMBL/GenBank/DDBJ databases">
        <title>Mesobacterium rodlantinim sp. nov., isolated from shallow sea hydrothermal systems off Kueishantao Island.</title>
        <authorList>
            <person name="Su Z."/>
            <person name="Tang K."/>
        </authorList>
    </citation>
    <scope>NUCLEOTIDE SEQUENCE [LARGE SCALE GENOMIC DNA]</scope>
    <source>
        <strain evidence="1 2">TK19101</strain>
    </source>
</reference>
<evidence type="ECO:0000313" key="2">
    <source>
        <dbReference type="Proteomes" id="UP001348149"/>
    </source>
</evidence>
<accession>A0ABU6HMM7</accession>
<proteinExistence type="predicted"/>
<organism evidence="1 2">
    <name type="scientific">Mesobacterium hydrothermale</name>
    <dbReference type="NCBI Taxonomy" id="3111907"/>
    <lineage>
        <taxon>Bacteria</taxon>
        <taxon>Pseudomonadati</taxon>
        <taxon>Pseudomonadota</taxon>
        <taxon>Alphaproteobacteria</taxon>
        <taxon>Rhodobacterales</taxon>
        <taxon>Roseobacteraceae</taxon>
        <taxon>Mesobacterium</taxon>
    </lineage>
</organism>
<protein>
    <submittedName>
        <fullName evidence="1">DUF1028 domain-containing protein</fullName>
    </submittedName>
</protein>
<name>A0ABU6HMM7_9RHOB</name>
<dbReference type="Proteomes" id="UP001348149">
    <property type="component" value="Unassembled WGS sequence"/>
</dbReference>
<dbReference type="RefSeq" id="WP_326299446.1">
    <property type="nucleotide sequence ID" value="NZ_JAYLLH010000053.1"/>
</dbReference>
<dbReference type="PANTHER" id="PTHR39328">
    <property type="entry name" value="BLL2871 PROTEIN"/>
    <property type="match status" value="1"/>
</dbReference>
<comment type="caution">
    <text evidence="1">The sequence shown here is derived from an EMBL/GenBank/DDBJ whole genome shotgun (WGS) entry which is preliminary data.</text>
</comment>
<dbReference type="InterPro" id="IPR010430">
    <property type="entry name" value="DUF1028"/>
</dbReference>
<dbReference type="InterPro" id="IPR029055">
    <property type="entry name" value="Ntn_hydrolases_N"/>
</dbReference>
<gene>
    <name evidence="1" type="ORF">VK792_18920</name>
</gene>
<evidence type="ECO:0000313" key="1">
    <source>
        <dbReference type="EMBL" id="MEC3863367.1"/>
    </source>
</evidence>